<keyword evidence="5" id="KW-0804">Transcription</keyword>
<evidence type="ECO:0000256" key="1">
    <source>
        <dbReference type="ARBA" id="ARBA00004123"/>
    </source>
</evidence>
<keyword evidence="4" id="KW-0238">DNA-binding</keyword>
<reference evidence="10" key="2">
    <citation type="submission" date="2025-08" db="UniProtKB">
        <authorList>
            <consortium name="RefSeq"/>
        </authorList>
    </citation>
    <scope>IDENTIFICATION</scope>
    <source>
        <tissue evidence="10">Leaf</tissue>
    </source>
</reference>
<feature type="region of interest" description="Disordered" evidence="7">
    <location>
        <begin position="307"/>
        <end position="348"/>
    </location>
</feature>
<name>A0A9R0JXX8_SPIOL</name>
<evidence type="ECO:0000259" key="8">
    <source>
        <dbReference type="Pfam" id="PF13837"/>
    </source>
</evidence>
<feature type="region of interest" description="Disordered" evidence="7">
    <location>
        <begin position="271"/>
        <end position="290"/>
    </location>
</feature>
<dbReference type="FunFam" id="1.10.10.60:FF:000104">
    <property type="entry name" value="trihelix transcription factor ASIL2"/>
    <property type="match status" value="1"/>
</dbReference>
<dbReference type="InterPro" id="IPR044823">
    <property type="entry name" value="ASIL1/2-like"/>
</dbReference>
<evidence type="ECO:0000256" key="7">
    <source>
        <dbReference type="SAM" id="MobiDB-lite"/>
    </source>
</evidence>
<organism evidence="9 10">
    <name type="scientific">Spinacia oleracea</name>
    <name type="common">Spinach</name>
    <dbReference type="NCBI Taxonomy" id="3562"/>
    <lineage>
        <taxon>Eukaryota</taxon>
        <taxon>Viridiplantae</taxon>
        <taxon>Streptophyta</taxon>
        <taxon>Embryophyta</taxon>
        <taxon>Tracheophyta</taxon>
        <taxon>Spermatophyta</taxon>
        <taxon>Magnoliopsida</taxon>
        <taxon>eudicotyledons</taxon>
        <taxon>Gunneridae</taxon>
        <taxon>Pentapetalae</taxon>
        <taxon>Caryophyllales</taxon>
        <taxon>Chenopodiaceae</taxon>
        <taxon>Chenopodioideae</taxon>
        <taxon>Anserineae</taxon>
        <taxon>Spinacia</taxon>
    </lineage>
</organism>
<keyword evidence="6" id="KW-0539">Nucleus</keyword>
<evidence type="ECO:0000313" key="10">
    <source>
        <dbReference type="RefSeq" id="XP_021851201.1"/>
    </source>
</evidence>
<keyword evidence="3" id="KW-0175">Coiled coil</keyword>
<dbReference type="PANTHER" id="PTHR31307:SF4">
    <property type="entry name" value="TRIHELIX TRANSCRIPTION FACTOR ASIL2"/>
    <property type="match status" value="1"/>
</dbReference>
<comment type="subcellular location">
    <subcellularLocation>
        <location evidence="1">Nucleus</location>
    </subcellularLocation>
</comment>
<evidence type="ECO:0000256" key="4">
    <source>
        <dbReference type="ARBA" id="ARBA00023125"/>
    </source>
</evidence>
<dbReference type="KEGG" id="soe:110790737"/>
<keyword evidence="9" id="KW-1185">Reference proteome</keyword>
<feature type="compositionally biased region" description="Gly residues" evidence="7">
    <location>
        <begin position="451"/>
        <end position="469"/>
    </location>
</feature>
<feature type="compositionally biased region" description="Basic and acidic residues" evidence="7">
    <location>
        <begin position="307"/>
        <end position="317"/>
    </location>
</feature>
<dbReference type="InterPro" id="IPR044822">
    <property type="entry name" value="Myb_DNA-bind_4"/>
</dbReference>
<dbReference type="Gene3D" id="1.10.10.60">
    <property type="entry name" value="Homeodomain-like"/>
    <property type="match status" value="1"/>
</dbReference>
<keyword evidence="2" id="KW-0805">Transcription regulation</keyword>
<reference evidence="9" key="1">
    <citation type="journal article" date="2021" name="Nat. Commun.">
        <title>Genomic analyses provide insights into spinach domestication and the genetic basis of agronomic traits.</title>
        <authorList>
            <person name="Cai X."/>
            <person name="Sun X."/>
            <person name="Xu C."/>
            <person name="Sun H."/>
            <person name="Wang X."/>
            <person name="Ge C."/>
            <person name="Zhang Z."/>
            <person name="Wang Q."/>
            <person name="Fei Z."/>
            <person name="Jiao C."/>
            <person name="Wang Q."/>
        </authorList>
    </citation>
    <scope>NUCLEOTIDE SEQUENCE [LARGE SCALE GENOMIC DNA]</scope>
    <source>
        <strain evidence="9">cv. Varoflay</strain>
    </source>
</reference>
<dbReference type="PANTHER" id="PTHR31307">
    <property type="entry name" value="TRIHELIX TRANSCRIPTION FACTOR ASIL2"/>
    <property type="match status" value="1"/>
</dbReference>
<sequence>MDDEEEIRSQPPSPESEPHSPPSGQITVTVAAAPPSSTTPSSTPPPSSLTLALPIQQFPRPLAIISSGCGGGGSVGGGSSGGGGGGGGGGREDCWSEGATSVLIDAWGERYMELSRGNLKQKHWKEVADIVSSREDYTKVPKTDIQCKNRIDTVKKKYKIEKQKVASGGGPSRWPFFDRLDRLIGPAATPTTSKGSGSGLGLGPMSTATVSVSTGGLSSHGKAVPVGIPVGVRPLPLPFSSHSLQTPPHLQQWPQLKQQFQFSPVQQPVRYNSINSNSTSSPAAATPASNNVNRAPLEQQLQFHKHQQELQFRRGEESDTDQEEWSHDDSGDSLPPERTGFDHRRKRPRMEVVNRGGGERVKVKGKKSREKKAAAVKVWGNSVRDLTRAIMKFGEAYESAESAKLQHIVEMEMQRMKFTKELELQRMKFMMKTQLELSQLNGNGSNNSDSRGGGGGGGGSGGGGGGGGDSNHNHHLHENHLNHANSDSSN</sequence>
<feature type="domain" description="Myb/SANT-like DNA-binding" evidence="8">
    <location>
        <begin position="93"/>
        <end position="183"/>
    </location>
</feature>
<dbReference type="GO" id="GO:0005634">
    <property type="term" value="C:nucleus"/>
    <property type="evidence" value="ECO:0000318"/>
    <property type="project" value="GO_Central"/>
</dbReference>
<dbReference type="Proteomes" id="UP000813463">
    <property type="component" value="Chromosome 6"/>
</dbReference>
<feature type="region of interest" description="Disordered" evidence="7">
    <location>
        <begin position="439"/>
        <end position="490"/>
    </location>
</feature>
<feature type="region of interest" description="Disordered" evidence="7">
    <location>
        <begin position="1"/>
        <end position="51"/>
    </location>
</feature>
<dbReference type="OrthoDB" id="2019351at2759"/>
<dbReference type="AlphaFoldDB" id="A0A9R0JXX8"/>
<evidence type="ECO:0000256" key="3">
    <source>
        <dbReference type="ARBA" id="ARBA00023054"/>
    </source>
</evidence>
<dbReference type="Pfam" id="PF13837">
    <property type="entry name" value="Myb_DNA-bind_4"/>
    <property type="match status" value="1"/>
</dbReference>
<gene>
    <name evidence="10" type="primary">LOC110790737</name>
</gene>
<evidence type="ECO:0000256" key="2">
    <source>
        <dbReference type="ARBA" id="ARBA00023015"/>
    </source>
</evidence>
<evidence type="ECO:0000256" key="6">
    <source>
        <dbReference type="ARBA" id="ARBA00023242"/>
    </source>
</evidence>
<protein>
    <submittedName>
        <fullName evidence="10">Trihelix transcription factor ASIL2-like</fullName>
    </submittedName>
</protein>
<dbReference type="RefSeq" id="XP_021851201.1">
    <property type="nucleotide sequence ID" value="XM_021995509.2"/>
</dbReference>
<dbReference type="GeneID" id="110790737"/>
<proteinExistence type="predicted"/>
<evidence type="ECO:0000256" key="5">
    <source>
        <dbReference type="ARBA" id="ARBA00023163"/>
    </source>
</evidence>
<evidence type="ECO:0000313" key="9">
    <source>
        <dbReference type="Proteomes" id="UP000813463"/>
    </source>
</evidence>
<feature type="compositionally biased region" description="Low complexity" evidence="7">
    <location>
        <begin position="441"/>
        <end position="450"/>
    </location>
</feature>
<accession>A0A9R0JXX8</accession>
<feature type="compositionally biased region" description="Low complexity" evidence="7">
    <location>
        <begin position="27"/>
        <end position="41"/>
    </location>
</feature>
<dbReference type="GO" id="GO:0000976">
    <property type="term" value="F:transcription cis-regulatory region binding"/>
    <property type="evidence" value="ECO:0000318"/>
    <property type="project" value="GO_Central"/>
</dbReference>
<feature type="compositionally biased region" description="Pro residues" evidence="7">
    <location>
        <begin position="11"/>
        <end position="21"/>
    </location>
</feature>